<comment type="caution">
    <text evidence="2">The sequence shown here is derived from an EMBL/GenBank/DDBJ whole genome shotgun (WGS) entry which is preliminary data.</text>
</comment>
<evidence type="ECO:0000313" key="3">
    <source>
        <dbReference type="Proteomes" id="UP000499080"/>
    </source>
</evidence>
<feature type="region of interest" description="Disordered" evidence="1">
    <location>
        <begin position="1"/>
        <end position="35"/>
    </location>
</feature>
<dbReference type="EMBL" id="BGPR01002224">
    <property type="protein sequence ID" value="GBM70004.1"/>
    <property type="molecule type" value="Genomic_DNA"/>
</dbReference>
<dbReference type="AlphaFoldDB" id="A0A4Y2HWW0"/>
<protein>
    <submittedName>
        <fullName evidence="2">Uncharacterized protein</fullName>
    </submittedName>
</protein>
<feature type="compositionally biased region" description="Basic and acidic residues" evidence="1">
    <location>
        <begin position="1"/>
        <end position="18"/>
    </location>
</feature>
<name>A0A4Y2HWW0_ARAVE</name>
<dbReference type="Proteomes" id="UP000499080">
    <property type="component" value="Unassembled WGS sequence"/>
</dbReference>
<keyword evidence="3" id="KW-1185">Reference proteome</keyword>
<gene>
    <name evidence="2" type="ORF">AVEN_155710_1</name>
</gene>
<reference evidence="2 3" key="1">
    <citation type="journal article" date="2019" name="Sci. Rep.">
        <title>Orb-weaving spider Araneus ventricosus genome elucidates the spidroin gene catalogue.</title>
        <authorList>
            <person name="Kono N."/>
            <person name="Nakamura H."/>
            <person name="Ohtoshi R."/>
            <person name="Moran D.A.P."/>
            <person name="Shinohara A."/>
            <person name="Yoshida Y."/>
            <person name="Fujiwara M."/>
            <person name="Mori M."/>
            <person name="Tomita M."/>
            <person name="Arakawa K."/>
        </authorList>
    </citation>
    <scope>NUCLEOTIDE SEQUENCE [LARGE SCALE GENOMIC DNA]</scope>
</reference>
<sequence>MDLAILKRDQMTTPERRPPLQASAPAGGRSPRAHDLAYNRPTCKADLQGTRVSSLNPSSYMAENLPLGYCGFKSGVSSTSNIT</sequence>
<evidence type="ECO:0000313" key="2">
    <source>
        <dbReference type="EMBL" id="GBM70004.1"/>
    </source>
</evidence>
<evidence type="ECO:0000256" key="1">
    <source>
        <dbReference type="SAM" id="MobiDB-lite"/>
    </source>
</evidence>
<accession>A0A4Y2HWW0</accession>
<proteinExistence type="predicted"/>
<organism evidence="2 3">
    <name type="scientific">Araneus ventricosus</name>
    <name type="common">Orbweaver spider</name>
    <name type="synonym">Epeira ventricosa</name>
    <dbReference type="NCBI Taxonomy" id="182803"/>
    <lineage>
        <taxon>Eukaryota</taxon>
        <taxon>Metazoa</taxon>
        <taxon>Ecdysozoa</taxon>
        <taxon>Arthropoda</taxon>
        <taxon>Chelicerata</taxon>
        <taxon>Arachnida</taxon>
        <taxon>Araneae</taxon>
        <taxon>Araneomorphae</taxon>
        <taxon>Entelegynae</taxon>
        <taxon>Araneoidea</taxon>
        <taxon>Araneidae</taxon>
        <taxon>Araneus</taxon>
    </lineage>
</organism>